<evidence type="ECO:0000256" key="1">
    <source>
        <dbReference type="ARBA" id="ARBA00022801"/>
    </source>
</evidence>
<dbReference type="GO" id="GO:0009143">
    <property type="term" value="P:nucleoside triphosphate catabolic process"/>
    <property type="evidence" value="ECO:0007669"/>
    <property type="project" value="InterPro"/>
</dbReference>
<reference evidence="2" key="1">
    <citation type="submission" date="2022-06" db="EMBL/GenBank/DDBJ databases">
        <title>Vallitalea longa sp. nov., an anaerobic bacterium isolated from marine sediment.</title>
        <authorList>
            <person name="Hirano S."/>
            <person name="Terahara T."/>
            <person name="Mori K."/>
            <person name="Hamada M."/>
            <person name="Matsumoto R."/>
            <person name="Kobayashi T."/>
        </authorList>
    </citation>
    <scope>NUCLEOTIDE SEQUENCE</scope>
    <source>
        <strain evidence="2">SH18-1</strain>
    </source>
</reference>
<proteinExistence type="predicted"/>
<keyword evidence="3" id="KW-1185">Reference proteome</keyword>
<dbReference type="RefSeq" id="WP_281819756.1">
    <property type="nucleotide sequence ID" value="NZ_BRLB01000030.1"/>
</dbReference>
<dbReference type="Pfam" id="PF01725">
    <property type="entry name" value="Ham1p_like"/>
    <property type="match status" value="1"/>
</dbReference>
<accession>A0A9W5YJ38</accession>
<dbReference type="EMBL" id="BRLB01000030">
    <property type="protein sequence ID" value="GKX32278.1"/>
    <property type="molecule type" value="Genomic_DNA"/>
</dbReference>
<comment type="caution">
    <text evidence="2">The sequence shown here is derived from an EMBL/GenBank/DDBJ whole genome shotgun (WGS) entry which is preliminary data.</text>
</comment>
<dbReference type="SUPFAM" id="SSF52972">
    <property type="entry name" value="ITPase-like"/>
    <property type="match status" value="1"/>
</dbReference>
<dbReference type="InterPro" id="IPR029001">
    <property type="entry name" value="ITPase-like_fam"/>
</dbReference>
<protein>
    <recommendedName>
        <fullName evidence="4">Non-canonical purine NTP pyrophosphatase</fullName>
    </recommendedName>
</protein>
<evidence type="ECO:0000313" key="2">
    <source>
        <dbReference type="EMBL" id="GKX32278.1"/>
    </source>
</evidence>
<dbReference type="Proteomes" id="UP001144256">
    <property type="component" value="Unassembled WGS sequence"/>
</dbReference>
<dbReference type="AlphaFoldDB" id="A0A9W5YJ38"/>
<organism evidence="2 3">
    <name type="scientific">Vallitalea longa</name>
    <dbReference type="NCBI Taxonomy" id="2936439"/>
    <lineage>
        <taxon>Bacteria</taxon>
        <taxon>Bacillati</taxon>
        <taxon>Bacillota</taxon>
        <taxon>Clostridia</taxon>
        <taxon>Lachnospirales</taxon>
        <taxon>Vallitaleaceae</taxon>
        <taxon>Vallitalea</taxon>
    </lineage>
</organism>
<evidence type="ECO:0000313" key="3">
    <source>
        <dbReference type="Proteomes" id="UP001144256"/>
    </source>
</evidence>
<dbReference type="GO" id="GO:0047429">
    <property type="term" value="F:nucleoside triphosphate diphosphatase activity"/>
    <property type="evidence" value="ECO:0007669"/>
    <property type="project" value="InterPro"/>
</dbReference>
<dbReference type="InterPro" id="IPR002637">
    <property type="entry name" value="RdgB/HAM1"/>
</dbReference>
<sequence length="200" mass="23304">MDIIYGTYNPGKYKSMVKRLKGLDINLIPLNSFDRNLEEADENGKEPLDNAIAKAQAYYRQLKRPVFSCDSGLFFDNVDEDDQPGVYIKRVKGKTLTDLGMQSYYSNLASKYGGRLTAYYKNSICLIINDNIIYKYDGQDINSDKFYIVSKPHNIFQKGYPLDSLSVNIKTNKYYYDMDEQEYNRSNGFRKFFIRVLKLQ</sequence>
<gene>
    <name evidence="2" type="ORF">SH1V18_47580</name>
</gene>
<name>A0A9W5YJ38_9FIRM</name>
<keyword evidence="1" id="KW-0378">Hydrolase</keyword>
<evidence type="ECO:0008006" key="4">
    <source>
        <dbReference type="Google" id="ProtNLM"/>
    </source>
</evidence>
<dbReference type="Gene3D" id="3.90.950.10">
    <property type="match status" value="1"/>
</dbReference>